<name>Q95ZM0_CAEEL</name>
<dbReference type="UCSC" id="F36H5.10.3">
    <property type="organism name" value="c. elegans"/>
</dbReference>
<protein>
    <submittedName>
        <fullName evidence="2">XK-related protein</fullName>
    </submittedName>
</protein>
<reference evidence="2 3" key="1">
    <citation type="journal article" date="1998" name="Science">
        <title>Genome sequence of the nematode C. elegans: a platform for investigating biology.</title>
        <authorList>
            <consortium name="The C. elegans sequencing consortium"/>
            <person name="Sulson J.E."/>
            <person name="Waterston R."/>
        </authorList>
    </citation>
    <scope>NUCLEOTIDE SEQUENCE [LARGE SCALE GENOMIC DNA]</scope>
    <source>
        <strain evidence="2 3">Bristol N2</strain>
    </source>
</reference>
<dbReference type="EMBL" id="BX284602">
    <property type="protein sequence ID" value="CCD63738.1"/>
    <property type="molecule type" value="Genomic_DNA"/>
</dbReference>
<keyword evidence="1" id="KW-0812">Transmembrane</keyword>
<accession>Q95ZM0</accession>
<evidence type="ECO:0000256" key="1">
    <source>
        <dbReference type="SAM" id="Phobius"/>
    </source>
</evidence>
<feature type="transmembrane region" description="Helical" evidence="1">
    <location>
        <begin position="39"/>
        <end position="60"/>
    </location>
</feature>
<proteinExistence type="predicted"/>
<dbReference type="PANTHER" id="PTHR31847">
    <property type="entry name" value="PROTEIN CBG10327"/>
    <property type="match status" value="1"/>
</dbReference>
<dbReference type="WormBase" id="F36H5.10">
    <property type="protein sequence ID" value="CE41568"/>
    <property type="gene ID" value="WBGene00018108"/>
</dbReference>
<evidence type="ECO:0000313" key="2">
    <source>
        <dbReference type="EMBL" id="CCD63738.1"/>
    </source>
</evidence>
<keyword evidence="3" id="KW-1185">Reference proteome</keyword>
<dbReference type="FunCoup" id="Q95ZM0">
    <property type="interactions" value="182"/>
</dbReference>
<dbReference type="InParanoid" id="Q95ZM0"/>
<dbReference type="OMA" id="ICPAINI"/>
<evidence type="ECO:0000313" key="4">
    <source>
        <dbReference type="WormBase" id="F36H5.10"/>
    </source>
</evidence>
<dbReference type="AGR" id="WB:WBGene00018108"/>
<keyword evidence="1" id="KW-1133">Transmembrane helix</keyword>
<dbReference type="PANTHER" id="PTHR31847:SF1">
    <property type="entry name" value="DUF1084 DOMAIN-CONTAINING PROTEIN-RELATED"/>
    <property type="match status" value="1"/>
</dbReference>
<dbReference type="PaxDb" id="6239-F36H5.10.3"/>
<dbReference type="Bgee" id="WBGene00018108">
    <property type="expression patterns" value="Expressed in embryo and 2 other cell types or tissues"/>
</dbReference>
<dbReference type="AlphaFoldDB" id="Q95ZM0"/>
<dbReference type="PhylomeDB" id="Q95ZM0"/>
<organism evidence="2 3">
    <name type="scientific">Caenorhabditis elegans</name>
    <dbReference type="NCBI Taxonomy" id="6239"/>
    <lineage>
        <taxon>Eukaryota</taxon>
        <taxon>Metazoa</taxon>
        <taxon>Ecdysozoa</taxon>
        <taxon>Nematoda</taxon>
        <taxon>Chromadorea</taxon>
        <taxon>Rhabditida</taxon>
        <taxon>Rhabditina</taxon>
        <taxon>Rhabditomorpha</taxon>
        <taxon>Rhabditoidea</taxon>
        <taxon>Rhabditidae</taxon>
        <taxon>Peloderinae</taxon>
        <taxon>Caenorhabditis</taxon>
    </lineage>
</organism>
<evidence type="ECO:0000313" key="3">
    <source>
        <dbReference type="Proteomes" id="UP000001940"/>
    </source>
</evidence>
<gene>
    <name evidence="2" type="ORF">CELE_F36H5.10</name>
    <name evidence="2 4" type="ORF">F36H5.10</name>
</gene>
<sequence length="142" mass="16389">MLCNICCLGYLFADQFSEREVPIHYRLSKTTKITTAQKVFMVFFFATTEVFYIALSFIALDPLADEYVSSGFFYTTRFICPAINILAIPIVYVAFLAYNSEEFAFSGLEPTSGRFWHGVYKRIEKSGEWEYMETREPDSLPS</sequence>
<dbReference type="Proteomes" id="UP000001940">
    <property type="component" value="Chromosome II"/>
</dbReference>
<feature type="transmembrane region" description="Helical" evidence="1">
    <location>
        <begin position="72"/>
        <end position="98"/>
    </location>
</feature>
<dbReference type="HOGENOM" id="CLU_1972474_0_0_1"/>
<keyword evidence="1" id="KW-0472">Membrane</keyword>
<dbReference type="eggNOG" id="ENOG502TJ76">
    <property type="taxonomic scope" value="Eukaryota"/>
</dbReference>